<evidence type="ECO:0000313" key="3">
    <source>
        <dbReference type="EMBL" id="VAW20907.1"/>
    </source>
</evidence>
<protein>
    <submittedName>
        <fullName evidence="3">Dextranase</fullName>
    </submittedName>
</protein>
<dbReference type="InterPro" id="IPR025092">
    <property type="entry name" value="Glyco_hydro_66"/>
</dbReference>
<dbReference type="Gene3D" id="3.20.20.80">
    <property type="entry name" value="Glycosidases"/>
    <property type="match status" value="1"/>
</dbReference>
<dbReference type="InterPro" id="IPR013780">
    <property type="entry name" value="Glyco_hydro_b"/>
</dbReference>
<sequence length="580" mass="66374">MNNIRIISIILSLFLILSCNKDDDVIIDDNNNQVEVNFTIGKAIYQPNETVIFTIDNSVPSTSIIRYRHLNETIQEIDYSNQTWTWQTPSADFKGYLVDIYNIENEQEVIYGAIAVDVSSDWKKFPRYGFLSKFPEMSESQMKTVIDNLNRYHINGLQFYDWTEKHHKPLAGTVANPSENWIDIASRPTYKSTVEGYINKAHKRGMKAMSYNLCYGALDDAFDDGVQEEWYMFDDPYHYNKTVLDIGSFFKSVIYLLDASNINWQQYLANKNSDMYSVFDFDGYHIDQLGDWGTKYTFNGQSINIANTYSSFIQAMKSNHPNKRLVMNAVNQYGQQGSIGNSEVDFLYTEVWHPNNYYADLANIIQNNYQYSGQTKNSVLAAYINYDLAENTGNFNTPSVLFADAVIFAFGGAHIELGEHMLGKEYFPNSNLEMHDELRKALISYYDFSVAYQNLLRDGGVFNNPILNSMDETVSLKNWPPQTGTISVIGKTVGSKQIVHLINFISNSSEWRDTNGTKSIPNTIENFEVSYTATQNVSKVWFASPDLNFGNAIELDFQIDGSQISFVVPSLKYWDMIMIE</sequence>
<proteinExistence type="inferred from homology"/>
<dbReference type="Gene3D" id="2.60.40.1180">
    <property type="entry name" value="Golgi alpha-mannosidase II"/>
    <property type="match status" value="1"/>
</dbReference>
<dbReference type="EMBL" id="UOEP01000130">
    <property type="protein sequence ID" value="VAW20907.1"/>
    <property type="molecule type" value="Genomic_DNA"/>
</dbReference>
<dbReference type="InterPro" id="IPR013783">
    <property type="entry name" value="Ig-like_fold"/>
</dbReference>
<dbReference type="PROSITE" id="PS51257">
    <property type="entry name" value="PROKAR_LIPOPROTEIN"/>
    <property type="match status" value="1"/>
</dbReference>
<name>A0A3B0U5Y0_9ZZZZ</name>
<gene>
    <name evidence="3" type="ORF">MNBD_BACTEROID01-1588</name>
</gene>
<keyword evidence="2" id="KW-0732">Signal</keyword>
<evidence type="ECO:0000256" key="1">
    <source>
        <dbReference type="ARBA" id="ARBA00010837"/>
    </source>
</evidence>
<dbReference type="CDD" id="cd14745">
    <property type="entry name" value="GH66"/>
    <property type="match status" value="1"/>
</dbReference>
<dbReference type="Pfam" id="PF13199">
    <property type="entry name" value="Glyco_hydro_66"/>
    <property type="match status" value="1"/>
</dbReference>
<evidence type="ECO:0000256" key="2">
    <source>
        <dbReference type="ARBA" id="ARBA00022729"/>
    </source>
</evidence>
<reference evidence="3" key="1">
    <citation type="submission" date="2018-06" db="EMBL/GenBank/DDBJ databases">
        <authorList>
            <person name="Zhirakovskaya E."/>
        </authorList>
    </citation>
    <scope>NUCLEOTIDE SEQUENCE</scope>
</reference>
<dbReference type="Gene3D" id="2.60.40.10">
    <property type="entry name" value="Immunoglobulins"/>
    <property type="match status" value="1"/>
</dbReference>
<dbReference type="AlphaFoldDB" id="A0A3B0U5Y0"/>
<accession>A0A3B0U5Y0</accession>
<organism evidence="3">
    <name type="scientific">hydrothermal vent metagenome</name>
    <dbReference type="NCBI Taxonomy" id="652676"/>
    <lineage>
        <taxon>unclassified sequences</taxon>
        <taxon>metagenomes</taxon>
        <taxon>ecological metagenomes</taxon>
    </lineage>
</organism>
<comment type="similarity">
    <text evidence="1">Belongs to the glycosyl hydrolase 66 family.</text>
</comment>